<dbReference type="EMBL" id="JAQONE010000002">
    <property type="protein sequence ID" value="MDC2828881.1"/>
    <property type="molecule type" value="Genomic_DNA"/>
</dbReference>
<evidence type="ECO:0000313" key="12">
    <source>
        <dbReference type="Proteomes" id="UP001220670"/>
    </source>
</evidence>
<dbReference type="PROSITE" id="PS51782">
    <property type="entry name" value="LYSM"/>
    <property type="match status" value="2"/>
</dbReference>
<dbReference type="InterPro" id="IPR018392">
    <property type="entry name" value="LysM"/>
</dbReference>
<keyword evidence="2" id="KW-0645">Protease</keyword>
<dbReference type="SUPFAM" id="SSF54106">
    <property type="entry name" value="LysM domain"/>
    <property type="match status" value="2"/>
</dbReference>
<keyword evidence="5" id="KW-0378">Hydrolase</keyword>
<sequence length="521" mass="52885">MVKRIKAQHHRHGRQWLLGTVSALSLLATAHAKADQVTVKDGDTVWDLANQYQTSVKAIEDANPHVKKISSSVDLIYAGQKLQLSKNDSASQSAQTTGSDSYTVKSGDTLSAISERLHVSIADLVSWNHLSNPDQLTVGQQLVVTGTSTVSQTASSVADVSSTPASAASAVSAEPVSQAQPSSAAGLAESTTIQADSASVQAAESPQSDSASASAQAVSASAVDQSSVAVSNSATDASSTEQSASSAVETAGVDSAVSLAENEDIASAQPTDSSAASVESSSDVQSAASAVSGESSSNNTQSSSIAASNPANDAAAQDTTATTAVVNNDASSTDQVGSTSTETSPVTADQTMTAESTTAMTDQTTSAASASTSDQSTQSTANSTATVENTSTTTTSSSDLTTGSVVSLAVKLANANIPYVWGGASLSGMDCSGLVDYVFQNAEGISLPHYTVSLESCVSQHSVAEAQPGDILFWGEHGSTYHCAIYIGNNQYVAAPRPGQNVEIETISSYFMPSFAGTVNR</sequence>
<dbReference type="SUPFAM" id="SSF54001">
    <property type="entry name" value="Cysteine proteinases"/>
    <property type="match status" value="1"/>
</dbReference>
<name>A0AAJ1M9H7_LIMMU</name>
<dbReference type="PANTHER" id="PTHR47053">
    <property type="entry name" value="MUREIN DD-ENDOPEPTIDASE MEPH-RELATED"/>
    <property type="match status" value="1"/>
</dbReference>
<feature type="domain" description="LysM" evidence="9">
    <location>
        <begin position="100"/>
        <end position="144"/>
    </location>
</feature>
<dbReference type="InterPro" id="IPR036779">
    <property type="entry name" value="LysM_dom_sf"/>
</dbReference>
<evidence type="ECO:0000256" key="7">
    <source>
        <dbReference type="SAM" id="MobiDB-lite"/>
    </source>
</evidence>
<dbReference type="InterPro" id="IPR051202">
    <property type="entry name" value="Peptidase_C40"/>
</dbReference>
<dbReference type="InterPro" id="IPR038765">
    <property type="entry name" value="Papain-like_cys_pep_sf"/>
</dbReference>
<keyword evidence="4" id="KW-0677">Repeat</keyword>
<feature type="region of interest" description="Disordered" evidence="7">
    <location>
        <begin position="264"/>
        <end position="400"/>
    </location>
</feature>
<dbReference type="Pfam" id="PF00877">
    <property type="entry name" value="NLPC_P60"/>
    <property type="match status" value="1"/>
</dbReference>
<dbReference type="Pfam" id="PF01476">
    <property type="entry name" value="LysM"/>
    <property type="match status" value="2"/>
</dbReference>
<dbReference type="GO" id="GO:0006508">
    <property type="term" value="P:proteolysis"/>
    <property type="evidence" value="ECO:0007669"/>
    <property type="project" value="UniProtKB-KW"/>
</dbReference>
<evidence type="ECO:0000256" key="6">
    <source>
        <dbReference type="ARBA" id="ARBA00022807"/>
    </source>
</evidence>
<dbReference type="InterPro" id="IPR000064">
    <property type="entry name" value="NLP_P60_dom"/>
</dbReference>
<dbReference type="PROSITE" id="PS51935">
    <property type="entry name" value="NLPC_P60"/>
    <property type="match status" value="1"/>
</dbReference>
<dbReference type="GO" id="GO:0008234">
    <property type="term" value="F:cysteine-type peptidase activity"/>
    <property type="evidence" value="ECO:0007669"/>
    <property type="project" value="UniProtKB-KW"/>
</dbReference>
<feature type="compositionally biased region" description="Low complexity" evidence="7">
    <location>
        <begin position="201"/>
        <end position="216"/>
    </location>
</feature>
<feature type="compositionally biased region" description="Polar residues" evidence="7">
    <location>
        <begin position="331"/>
        <end position="352"/>
    </location>
</feature>
<evidence type="ECO:0000259" key="9">
    <source>
        <dbReference type="PROSITE" id="PS51782"/>
    </source>
</evidence>
<protein>
    <submittedName>
        <fullName evidence="11">LysM peptidoglycan-binding domain-containing protein</fullName>
    </submittedName>
</protein>
<dbReference type="SMART" id="SM00257">
    <property type="entry name" value="LysM"/>
    <property type="match status" value="2"/>
</dbReference>
<feature type="compositionally biased region" description="Low complexity" evidence="7">
    <location>
        <begin position="353"/>
        <end position="400"/>
    </location>
</feature>
<feature type="compositionally biased region" description="Low complexity" evidence="7">
    <location>
        <begin position="170"/>
        <end position="180"/>
    </location>
</feature>
<dbReference type="Gene3D" id="3.10.350.10">
    <property type="entry name" value="LysM domain"/>
    <property type="match status" value="2"/>
</dbReference>
<dbReference type="Proteomes" id="UP001220670">
    <property type="component" value="Unassembled WGS sequence"/>
</dbReference>
<evidence type="ECO:0000256" key="4">
    <source>
        <dbReference type="ARBA" id="ARBA00022737"/>
    </source>
</evidence>
<feature type="signal peptide" evidence="8">
    <location>
        <begin position="1"/>
        <end position="34"/>
    </location>
</feature>
<keyword evidence="6" id="KW-0788">Thiol protease</keyword>
<evidence type="ECO:0000256" key="8">
    <source>
        <dbReference type="SAM" id="SignalP"/>
    </source>
</evidence>
<proteinExistence type="inferred from homology"/>
<dbReference type="RefSeq" id="WP_272208287.1">
    <property type="nucleotide sequence ID" value="NZ_JAQOMV010000035.1"/>
</dbReference>
<accession>A0AAJ1M9H7</accession>
<comment type="caution">
    <text evidence="11">The sequence shown here is derived from an EMBL/GenBank/DDBJ whole genome shotgun (WGS) entry which is preliminary data.</text>
</comment>
<evidence type="ECO:0000256" key="2">
    <source>
        <dbReference type="ARBA" id="ARBA00022670"/>
    </source>
</evidence>
<gene>
    <name evidence="11" type="ORF">PO250_00740</name>
</gene>
<evidence type="ECO:0000313" key="11">
    <source>
        <dbReference type="EMBL" id="MDC2828881.1"/>
    </source>
</evidence>
<evidence type="ECO:0000256" key="5">
    <source>
        <dbReference type="ARBA" id="ARBA00022801"/>
    </source>
</evidence>
<feature type="chain" id="PRO_5042493431" evidence="8">
    <location>
        <begin position="35"/>
        <end position="521"/>
    </location>
</feature>
<feature type="region of interest" description="Disordered" evidence="7">
    <location>
        <begin position="170"/>
        <end position="216"/>
    </location>
</feature>
<evidence type="ECO:0000259" key="10">
    <source>
        <dbReference type="PROSITE" id="PS51935"/>
    </source>
</evidence>
<dbReference type="PANTHER" id="PTHR47053:SF1">
    <property type="entry name" value="MUREIN DD-ENDOPEPTIDASE MEPH-RELATED"/>
    <property type="match status" value="1"/>
</dbReference>
<comment type="similarity">
    <text evidence="1">Belongs to the peptidase C40 family.</text>
</comment>
<evidence type="ECO:0000256" key="3">
    <source>
        <dbReference type="ARBA" id="ARBA00022729"/>
    </source>
</evidence>
<dbReference type="AlphaFoldDB" id="A0AAJ1M9H7"/>
<reference evidence="11" key="1">
    <citation type="submission" date="2023-01" db="EMBL/GenBank/DDBJ databases">
        <title>Genome analysis of 13 Lactobacillus isolated from gut of wild boar.</title>
        <authorList>
            <person name="Papp P."/>
            <person name="Libisch B."/>
            <person name="Nagy T."/>
            <person name="Olasz F."/>
        </authorList>
    </citation>
    <scope>NUCLEOTIDE SEQUENCE</scope>
    <source>
        <strain evidence="11">F146</strain>
    </source>
</reference>
<feature type="domain" description="LysM" evidence="9">
    <location>
        <begin position="35"/>
        <end position="84"/>
    </location>
</feature>
<feature type="compositionally biased region" description="Polar residues" evidence="7">
    <location>
        <begin position="189"/>
        <end position="200"/>
    </location>
</feature>
<organism evidence="11 12">
    <name type="scientific">Limosilactobacillus mucosae</name>
    <name type="common">Lactobacillus mucosae</name>
    <dbReference type="NCBI Taxonomy" id="97478"/>
    <lineage>
        <taxon>Bacteria</taxon>
        <taxon>Bacillati</taxon>
        <taxon>Bacillota</taxon>
        <taxon>Bacilli</taxon>
        <taxon>Lactobacillales</taxon>
        <taxon>Lactobacillaceae</taxon>
        <taxon>Limosilactobacillus</taxon>
    </lineage>
</organism>
<dbReference type="Gene3D" id="3.90.1720.10">
    <property type="entry name" value="endopeptidase domain like (from Nostoc punctiforme)"/>
    <property type="match status" value="1"/>
</dbReference>
<dbReference type="CDD" id="cd00118">
    <property type="entry name" value="LysM"/>
    <property type="match status" value="2"/>
</dbReference>
<keyword evidence="3 8" id="KW-0732">Signal</keyword>
<feature type="compositionally biased region" description="Low complexity" evidence="7">
    <location>
        <begin position="273"/>
        <end position="330"/>
    </location>
</feature>
<evidence type="ECO:0000256" key="1">
    <source>
        <dbReference type="ARBA" id="ARBA00007074"/>
    </source>
</evidence>
<feature type="domain" description="NlpC/P60" evidence="10">
    <location>
        <begin position="399"/>
        <end position="521"/>
    </location>
</feature>